<keyword evidence="4" id="KW-1015">Disulfide bond</keyword>
<dbReference type="GO" id="GO:0005576">
    <property type="term" value="C:extracellular region"/>
    <property type="evidence" value="ECO:0007669"/>
    <property type="project" value="UniProtKB-SubCell"/>
</dbReference>
<organism evidence="6 7">
    <name type="scientific">Cirrhinus mrigala</name>
    <name type="common">Mrigala</name>
    <dbReference type="NCBI Taxonomy" id="683832"/>
    <lineage>
        <taxon>Eukaryota</taxon>
        <taxon>Metazoa</taxon>
        <taxon>Chordata</taxon>
        <taxon>Craniata</taxon>
        <taxon>Vertebrata</taxon>
        <taxon>Euteleostomi</taxon>
        <taxon>Actinopterygii</taxon>
        <taxon>Neopterygii</taxon>
        <taxon>Teleostei</taxon>
        <taxon>Ostariophysi</taxon>
        <taxon>Cypriniformes</taxon>
        <taxon>Cyprinidae</taxon>
        <taxon>Labeoninae</taxon>
        <taxon>Labeonini</taxon>
        <taxon>Cirrhinus</taxon>
    </lineage>
</organism>
<dbReference type="InterPro" id="IPR039036">
    <property type="entry name" value="Granulin_fam"/>
</dbReference>
<dbReference type="EMBL" id="JAMKFB020000024">
    <property type="protein sequence ID" value="KAL0156300.1"/>
    <property type="molecule type" value="Genomic_DNA"/>
</dbReference>
<comment type="caution">
    <text evidence="6">The sequence shown here is derived from an EMBL/GenBank/DDBJ whole genome shotgun (WGS) entry which is preliminary data.</text>
</comment>
<feature type="non-terminal residue" evidence="6">
    <location>
        <position position="82"/>
    </location>
</feature>
<name>A0ABD0N4R5_CIRMR</name>
<accession>A0ABD0N4R5</accession>
<dbReference type="PANTHER" id="PTHR12274">
    <property type="entry name" value="GRANULIN"/>
    <property type="match status" value="1"/>
</dbReference>
<proteinExistence type="inferred from homology"/>
<dbReference type="InterPro" id="IPR000118">
    <property type="entry name" value="Granulin"/>
</dbReference>
<comment type="subcellular location">
    <subcellularLocation>
        <location evidence="1">Secreted</location>
    </subcellularLocation>
</comment>
<comment type="similarity">
    <text evidence="2">Belongs to the granulin family.</text>
</comment>
<dbReference type="InterPro" id="IPR037277">
    <property type="entry name" value="Granulin_sf"/>
</dbReference>
<evidence type="ECO:0000259" key="5">
    <source>
        <dbReference type="Pfam" id="PF00396"/>
    </source>
</evidence>
<evidence type="ECO:0000256" key="4">
    <source>
        <dbReference type="ARBA" id="ARBA00023157"/>
    </source>
</evidence>
<sequence length="82" mass="8867">AVCCKNDHCCPKGYTCNEKKTSCTKAYHEIPWFTKLEARVVKGSEAQLGDEDVKCDSTTSCAAGSTCCKLPTGQWGCCPLVK</sequence>
<feature type="non-terminal residue" evidence="6">
    <location>
        <position position="1"/>
    </location>
</feature>
<evidence type="ECO:0000256" key="2">
    <source>
        <dbReference type="ARBA" id="ARBA00010093"/>
    </source>
</evidence>
<gene>
    <name evidence="6" type="ORF">M9458_047546</name>
</gene>
<dbReference type="PANTHER" id="PTHR12274:SF6">
    <property type="entry name" value="GRANULIN B"/>
    <property type="match status" value="1"/>
</dbReference>
<dbReference type="Pfam" id="PF00396">
    <property type="entry name" value="Granulin"/>
    <property type="match status" value="1"/>
</dbReference>
<keyword evidence="3" id="KW-0964">Secreted</keyword>
<evidence type="ECO:0000313" key="6">
    <source>
        <dbReference type="EMBL" id="KAL0156300.1"/>
    </source>
</evidence>
<dbReference type="Gene3D" id="2.10.25.160">
    <property type="entry name" value="Granulin"/>
    <property type="match status" value="2"/>
</dbReference>
<evidence type="ECO:0000256" key="3">
    <source>
        <dbReference type="ARBA" id="ARBA00022525"/>
    </source>
</evidence>
<dbReference type="Proteomes" id="UP001529510">
    <property type="component" value="Unassembled WGS sequence"/>
</dbReference>
<evidence type="ECO:0000313" key="7">
    <source>
        <dbReference type="Proteomes" id="UP001529510"/>
    </source>
</evidence>
<protein>
    <recommendedName>
        <fullName evidence="5">Granulins domain-containing protein</fullName>
    </recommendedName>
</protein>
<dbReference type="SUPFAM" id="SSF57277">
    <property type="entry name" value="Granulin repeat"/>
    <property type="match status" value="1"/>
</dbReference>
<keyword evidence="7" id="KW-1185">Reference proteome</keyword>
<evidence type="ECO:0000256" key="1">
    <source>
        <dbReference type="ARBA" id="ARBA00004613"/>
    </source>
</evidence>
<dbReference type="AlphaFoldDB" id="A0ABD0N4R5"/>
<reference evidence="6 7" key="1">
    <citation type="submission" date="2024-05" db="EMBL/GenBank/DDBJ databases">
        <title>Genome sequencing and assembly of Indian major carp, Cirrhinus mrigala (Hamilton, 1822).</title>
        <authorList>
            <person name="Mohindra V."/>
            <person name="Chowdhury L.M."/>
            <person name="Lal K."/>
            <person name="Jena J.K."/>
        </authorList>
    </citation>
    <scope>NUCLEOTIDE SEQUENCE [LARGE SCALE GENOMIC DNA]</scope>
    <source>
        <strain evidence="6">CM1030</strain>
        <tissue evidence="6">Blood</tissue>
    </source>
</reference>
<feature type="domain" description="Granulins" evidence="5">
    <location>
        <begin position="1"/>
        <end position="24"/>
    </location>
</feature>